<dbReference type="InterPro" id="IPR002925">
    <property type="entry name" value="Dienelactn_hydro"/>
</dbReference>
<sequence length="197" mass="22443">MIHIQNKSDTAVIVLHEIYGINRHMHDVCQLIAEQGFDVICPNLLNRDQPFEYAEEKAAYLFFMENVGFPGVLRKINTIISKLDRQYRKIILLGFSVGATAAWLCSEDERVNGIAGYYGSRIRDYLNISPSCPALLFFPEKEQSFDVAACISQLESKNVKTVKLKGEHGFSDPYSVKYNRQSSQIAYETMMEFLIAL</sequence>
<gene>
    <name evidence="2" type="ORF">B4121_0016</name>
</gene>
<dbReference type="SUPFAM" id="SSF53474">
    <property type="entry name" value="alpha/beta-Hydrolases"/>
    <property type="match status" value="1"/>
</dbReference>
<evidence type="ECO:0000259" key="1">
    <source>
        <dbReference type="Pfam" id="PF01738"/>
    </source>
</evidence>
<evidence type="ECO:0000313" key="3">
    <source>
        <dbReference type="Proteomes" id="UP000185604"/>
    </source>
</evidence>
<dbReference type="Proteomes" id="UP000185604">
    <property type="component" value="Unassembled WGS sequence"/>
</dbReference>
<protein>
    <submittedName>
        <fullName evidence="2">Dienelactone hydrolase family</fullName>
    </submittedName>
</protein>
<name>A0A6N2EWS8_9BACI</name>
<dbReference type="InterPro" id="IPR029058">
    <property type="entry name" value="AB_hydrolase_fold"/>
</dbReference>
<dbReference type="PANTHER" id="PTHR46623">
    <property type="entry name" value="CARBOXYMETHYLENEBUTENOLIDASE-RELATED"/>
    <property type="match status" value="1"/>
</dbReference>
<evidence type="ECO:0000313" key="2">
    <source>
        <dbReference type="EMBL" id="OLF98489.1"/>
    </source>
</evidence>
<dbReference type="RefSeq" id="WP_020452832.1">
    <property type="nucleotide sequence ID" value="NZ_AP023088.1"/>
</dbReference>
<proteinExistence type="predicted"/>
<dbReference type="PANTHER" id="PTHR46623:SF6">
    <property type="entry name" value="ALPHA_BETA-HYDROLASES SUPERFAMILY PROTEIN"/>
    <property type="match status" value="1"/>
</dbReference>
<dbReference type="InterPro" id="IPR051049">
    <property type="entry name" value="Dienelactone_hydrolase-like"/>
</dbReference>
<comment type="caution">
    <text evidence="2">The sequence shown here is derived from an EMBL/GenBank/DDBJ whole genome shotgun (WGS) entry which is preliminary data.</text>
</comment>
<organism evidence="2 3">
    <name type="scientific">Bacillus paralicheniformis</name>
    <dbReference type="NCBI Taxonomy" id="1648923"/>
    <lineage>
        <taxon>Bacteria</taxon>
        <taxon>Bacillati</taxon>
        <taxon>Bacillota</taxon>
        <taxon>Bacilli</taxon>
        <taxon>Bacillales</taxon>
        <taxon>Bacillaceae</taxon>
        <taxon>Bacillus</taxon>
    </lineage>
</organism>
<dbReference type="Pfam" id="PF01738">
    <property type="entry name" value="DLH"/>
    <property type="match status" value="1"/>
</dbReference>
<dbReference type="EMBL" id="LKPO01000001">
    <property type="protein sequence ID" value="OLF98489.1"/>
    <property type="molecule type" value="Genomic_DNA"/>
</dbReference>
<keyword evidence="2" id="KW-0378">Hydrolase</keyword>
<accession>A0A6N2EWS8</accession>
<reference evidence="2 3" key="1">
    <citation type="journal article" date="2016" name="Front. Microbiol.">
        <title>High-Level Heat Resistance of Spores of Bacillus amyloliquefaciens and Bacillus licheniformis Results from the Presence of a spoVA Operon in a Tn1546 Transposon.</title>
        <authorList>
            <person name="Berendsen E.M."/>
            <person name="Koning R.A."/>
            <person name="Boekhorst J."/>
            <person name="de Jong A."/>
            <person name="Kuipers O.P."/>
            <person name="Wells-Bennik M.H."/>
        </authorList>
    </citation>
    <scope>NUCLEOTIDE SEQUENCE [LARGE SCALE GENOMIC DNA]</scope>
    <source>
        <strain evidence="2 3">B4121</strain>
    </source>
</reference>
<feature type="domain" description="Dienelactone hydrolase" evidence="1">
    <location>
        <begin position="9"/>
        <end position="194"/>
    </location>
</feature>
<dbReference type="GO" id="GO:0016787">
    <property type="term" value="F:hydrolase activity"/>
    <property type="evidence" value="ECO:0007669"/>
    <property type="project" value="UniProtKB-KW"/>
</dbReference>
<dbReference type="Gene3D" id="3.40.50.1820">
    <property type="entry name" value="alpha/beta hydrolase"/>
    <property type="match status" value="1"/>
</dbReference>
<dbReference type="AlphaFoldDB" id="A0A6N2EWS8"/>